<evidence type="ECO:0000313" key="3">
    <source>
        <dbReference type="Proteomes" id="UP000566819"/>
    </source>
</evidence>
<dbReference type="AlphaFoldDB" id="A0A8H4RAQ1"/>
<accession>A0A8H4RAQ1</accession>
<reference evidence="2 3" key="1">
    <citation type="submission" date="2020-03" db="EMBL/GenBank/DDBJ databases">
        <title>Draft Genome Sequence of Cudoniella acicularis.</title>
        <authorList>
            <person name="Buettner E."/>
            <person name="Kellner H."/>
        </authorList>
    </citation>
    <scope>NUCLEOTIDE SEQUENCE [LARGE SCALE GENOMIC DNA]</scope>
    <source>
        <strain evidence="2 3">DSM 108380</strain>
    </source>
</reference>
<evidence type="ECO:0000256" key="1">
    <source>
        <dbReference type="SAM" id="MobiDB-lite"/>
    </source>
</evidence>
<feature type="region of interest" description="Disordered" evidence="1">
    <location>
        <begin position="1"/>
        <end position="110"/>
    </location>
</feature>
<proteinExistence type="predicted"/>
<feature type="compositionally biased region" description="Basic and acidic residues" evidence="1">
    <location>
        <begin position="47"/>
        <end position="82"/>
    </location>
</feature>
<protein>
    <submittedName>
        <fullName evidence="2">Uncharacterized protein</fullName>
    </submittedName>
</protein>
<organism evidence="2 3">
    <name type="scientific">Cudoniella acicularis</name>
    <dbReference type="NCBI Taxonomy" id="354080"/>
    <lineage>
        <taxon>Eukaryota</taxon>
        <taxon>Fungi</taxon>
        <taxon>Dikarya</taxon>
        <taxon>Ascomycota</taxon>
        <taxon>Pezizomycotina</taxon>
        <taxon>Leotiomycetes</taxon>
        <taxon>Helotiales</taxon>
        <taxon>Tricladiaceae</taxon>
        <taxon>Cudoniella</taxon>
    </lineage>
</organism>
<gene>
    <name evidence="2" type="ORF">G7Y89_g12872</name>
</gene>
<dbReference type="OrthoDB" id="3555815at2759"/>
<sequence>MSASHAGPESSTSDLKPLNPSKSNKRSLGEKILSAIFDGPSGTESSKLGRELREKWEEDKLDIPRTEKEEKERQARILKRNEMIGGGDGVRTNDMQKGGWGGAMLGNSHA</sequence>
<comment type="caution">
    <text evidence="2">The sequence shown here is derived from an EMBL/GenBank/DDBJ whole genome shotgun (WGS) entry which is preliminary data.</text>
</comment>
<keyword evidence="3" id="KW-1185">Reference proteome</keyword>
<dbReference type="Proteomes" id="UP000566819">
    <property type="component" value="Unassembled WGS sequence"/>
</dbReference>
<feature type="compositionally biased region" description="Polar residues" evidence="1">
    <location>
        <begin position="1"/>
        <end position="14"/>
    </location>
</feature>
<name>A0A8H4RAQ1_9HELO</name>
<evidence type="ECO:0000313" key="2">
    <source>
        <dbReference type="EMBL" id="KAF4625299.1"/>
    </source>
</evidence>
<dbReference type="EMBL" id="JAAMPI010001416">
    <property type="protein sequence ID" value="KAF4625299.1"/>
    <property type="molecule type" value="Genomic_DNA"/>
</dbReference>